<gene>
    <name evidence="2" type="ORF">UFOPK1639_00548</name>
</gene>
<dbReference type="EMBL" id="CAEZTH010000052">
    <property type="protein sequence ID" value="CAB4562616.1"/>
    <property type="molecule type" value="Genomic_DNA"/>
</dbReference>
<evidence type="ECO:0000259" key="1">
    <source>
        <dbReference type="Pfam" id="PF13280"/>
    </source>
</evidence>
<dbReference type="PROSITE" id="PS52050">
    <property type="entry name" value="WYL"/>
    <property type="match status" value="1"/>
</dbReference>
<name>A0A6J6DHE8_9ZZZZ</name>
<accession>A0A6J6DHE8</accession>
<sequence>MPAKIDLSERLFNLTCALLVSSQGLTKAEIFANVQGYKERYVQGGDNESLSRLFERDKVLLTNVGVAWRSFIPPEDMDDNQEYRYLIANEDFVWPSGTSLNAKQVALMNLAAQVWAKASLSKDANNAIMRIRAMGEHADASSLIGIAPRIRTHELSFLPLSTAIETSSRVSFDYRKPDQEKAEVRNVEPWIIQNISGQWLLLGFDLDREESRNFLLKRIVSEVDIQDFTFEPPSKSEVNAAISELDSRRRSLKATIKVPARSAGWFHFDLKADQELFEVSFMDIHLLAEELMEFVDHIEILSPPELAEILKVNLEAVRASHA</sequence>
<protein>
    <submittedName>
        <fullName evidence="2">Unannotated protein</fullName>
    </submittedName>
</protein>
<dbReference type="InterPro" id="IPR026881">
    <property type="entry name" value="WYL_dom"/>
</dbReference>
<dbReference type="PANTHER" id="PTHR34580:SF3">
    <property type="entry name" value="PROTEIN PAFB"/>
    <property type="match status" value="1"/>
</dbReference>
<dbReference type="AlphaFoldDB" id="A0A6J6DHE8"/>
<evidence type="ECO:0000313" key="2">
    <source>
        <dbReference type="EMBL" id="CAB4562616.1"/>
    </source>
</evidence>
<feature type="domain" description="WYL" evidence="1">
    <location>
        <begin position="158"/>
        <end position="220"/>
    </location>
</feature>
<dbReference type="Pfam" id="PF13280">
    <property type="entry name" value="WYL"/>
    <property type="match status" value="1"/>
</dbReference>
<reference evidence="2" key="1">
    <citation type="submission" date="2020-05" db="EMBL/GenBank/DDBJ databases">
        <authorList>
            <person name="Chiriac C."/>
            <person name="Salcher M."/>
            <person name="Ghai R."/>
            <person name="Kavagutti S V."/>
        </authorList>
    </citation>
    <scope>NUCLEOTIDE SEQUENCE</scope>
</reference>
<dbReference type="PANTHER" id="PTHR34580">
    <property type="match status" value="1"/>
</dbReference>
<organism evidence="2">
    <name type="scientific">freshwater metagenome</name>
    <dbReference type="NCBI Taxonomy" id="449393"/>
    <lineage>
        <taxon>unclassified sequences</taxon>
        <taxon>metagenomes</taxon>
        <taxon>ecological metagenomes</taxon>
    </lineage>
</organism>
<proteinExistence type="predicted"/>
<dbReference type="InterPro" id="IPR051534">
    <property type="entry name" value="CBASS_pafABC_assoc_protein"/>
</dbReference>